<keyword evidence="2" id="KW-0535">Nitrogen fixation</keyword>
<accession>A0A512DWU8</accession>
<dbReference type="EMBL" id="BJYZ01000024">
    <property type="protein sequence ID" value="GEO40916.1"/>
    <property type="molecule type" value="Genomic_DNA"/>
</dbReference>
<protein>
    <recommendedName>
        <fullName evidence="5">Nitrogen fixation protein NifZ</fullName>
    </recommendedName>
</protein>
<name>A0A512DWU8_9PROT</name>
<evidence type="ECO:0000256" key="2">
    <source>
        <dbReference type="ARBA" id="ARBA00023231"/>
    </source>
</evidence>
<organism evidence="3 4">
    <name type="scientific">Skermanella aerolata</name>
    <dbReference type="NCBI Taxonomy" id="393310"/>
    <lineage>
        <taxon>Bacteria</taxon>
        <taxon>Pseudomonadati</taxon>
        <taxon>Pseudomonadota</taxon>
        <taxon>Alphaproteobacteria</taxon>
        <taxon>Rhodospirillales</taxon>
        <taxon>Azospirillaceae</taxon>
        <taxon>Skermanella</taxon>
    </lineage>
</organism>
<dbReference type="RefSeq" id="WP_044431853.1">
    <property type="nucleotide sequence ID" value="NZ_BJYZ01000024.1"/>
</dbReference>
<dbReference type="Pfam" id="PF04319">
    <property type="entry name" value="NifZ"/>
    <property type="match status" value="1"/>
</dbReference>
<dbReference type="Proteomes" id="UP000321523">
    <property type="component" value="Unassembled WGS sequence"/>
</dbReference>
<comment type="caution">
    <text evidence="3">The sequence shown here is derived from an EMBL/GenBank/DDBJ whole genome shotgun (WGS) entry which is preliminary data.</text>
</comment>
<comment type="similarity">
    <text evidence="1">Belongs to the NifZ family.</text>
</comment>
<dbReference type="AlphaFoldDB" id="A0A512DWU8"/>
<keyword evidence="4" id="KW-1185">Reference proteome</keyword>
<reference evidence="3 4" key="1">
    <citation type="submission" date="2019-07" db="EMBL/GenBank/DDBJ databases">
        <title>Whole genome shotgun sequence of Skermanella aerolata NBRC 106429.</title>
        <authorList>
            <person name="Hosoyama A."/>
            <person name="Uohara A."/>
            <person name="Ohji S."/>
            <person name="Ichikawa N."/>
        </authorList>
    </citation>
    <scope>NUCLEOTIDE SEQUENCE [LARGE SCALE GENOMIC DNA]</scope>
    <source>
        <strain evidence="3 4">NBRC 106429</strain>
    </source>
</reference>
<evidence type="ECO:0008006" key="5">
    <source>
        <dbReference type="Google" id="ProtNLM"/>
    </source>
</evidence>
<evidence type="ECO:0000256" key="1">
    <source>
        <dbReference type="ARBA" id="ARBA00008027"/>
    </source>
</evidence>
<gene>
    <name evidence="3" type="ORF">SAE02_50640</name>
</gene>
<evidence type="ECO:0000313" key="3">
    <source>
        <dbReference type="EMBL" id="GEO40916.1"/>
    </source>
</evidence>
<proteinExistence type="inferred from homology"/>
<sequence length="108" mass="11982">MANRNPHDSNELLEPPVYEVGQKVRSIQNVRNDGTYPGPAVGEVLIPEGAVGYVISIGSYLQMYHIYSVDFFEQRRVIGMRAKELEMVDAYANAPQNSSPTQPRGAQS</sequence>
<dbReference type="OrthoDB" id="9801083at2"/>
<evidence type="ECO:0000313" key="4">
    <source>
        <dbReference type="Proteomes" id="UP000321523"/>
    </source>
</evidence>
<dbReference type="InterPro" id="IPR007415">
    <property type="entry name" value="Nitrogenase_MoFe_mat_NifZ"/>
</dbReference>
<dbReference type="GO" id="GO:0009399">
    <property type="term" value="P:nitrogen fixation"/>
    <property type="evidence" value="ECO:0007669"/>
    <property type="project" value="InterPro"/>
</dbReference>